<dbReference type="InterPro" id="IPR029063">
    <property type="entry name" value="SAM-dependent_MTases_sf"/>
</dbReference>
<evidence type="ECO:0000256" key="6">
    <source>
        <dbReference type="ARBA" id="ARBA00022747"/>
    </source>
</evidence>
<gene>
    <name evidence="9" type="ORF">CWO85_03235</name>
</gene>
<dbReference type="KEGG" id="pzi:CWO85_03235"/>
<keyword evidence="5" id="KW-0949">S-adenosyl-L-methionine</keyword>
<keyword evidence="3" id="KW-0489">Methyltransferase</keyword>
<evidence type="ECO:0000256" key="1">
    <source>
        <dbReference type="ARBA" id="ARBA00006594"/>
    </source>
</evidence>
<keyword evidence="10" id="KW-1185">Reference proteome</keyword>
<evidence type="ECO:0000256" key="7">
    <source>
        <dbReference type="ARBA" id="ARBA00047942"/>
    </source>
</evidence>
<dbReference type="RefSeq" id="WP_121464188.1">
    <property type="nucleotide sequence ID" value="NZ_CP025121.1"/>
</dbReference>
<accession>A0A660HN67</accession>
<dbReference type="GO" id="GO:0003677">
    <property type="term" value="F:DNA binding"/>
    <property type="evidence" value="ECO:0007669"/>
    <property type="project" value="InterPro"/>
</dbReference>
<dbReference type="CDD" id="cd02440">
    <property type="entry name" value="AdoMet_MTases"/>
    <property type="match status" value="1"/>
</dbReference>
<protein>
    <recommendedName>
        <fullName evidence="2">site-specific DNA-methyltransferase (adenine-specific)</fullName>
        <ecNumber evidence="2">2.1.1.72</ecNumber>
    </recommendedName>
</protein>
<evidence type="ECO:0000256" key="4">
    <source>
        <dbReference type="ARBA" id="ARBA00022679"/>
    </source>
</evidence>
<organism evidence="9 10">
    <name type="scientific">Ziziphus jujuba witches'-broom phytoplasma</name>
    <dbReference type="NCBI Taxonomy" id="135727"/>
    <lineage>
        <taxon>Bacteria</taxon>
        <taxon>Bacillati</taxon>
        <taxon>Mycoplasmatota</taxon>
        <taxon>Mollicutes</taxon>
        <taxon>Acholeplasmatales</taxon>
        <taxon>Acholeplasmataceae</taxon>
        <taxon>Candidatus Phytoplasma</taxon>
        <taxon>16SrV (Elm yellows group)</taxon>
    </lineage>
</organism>
<dbReference type="PRINTS" id="PR00507">
    <property type="entry name" value="N12N6MTFRASE"/>
</dbReference>
<keyword evidence="4" id="KW-0808">Transferase</keyword>
<dbReference type="Gene3D" id="1.20.1260.30">
    <property type="match status" value="1"/>
</dbReference>
<dbReference type="Gene3D" id="3.40.50.150">
    <property type="entry name" value="Vaccinia Virus protein VP39"/>
    <property type="match status" value="1"/>
</dbReference>
<dbReference type="GO" id="GO:0008170">
    <property type="term" value="F:N-methyltransferase activity"/>
    <property type="evidence" value="ECO:0007669"/>
    <property type="project" value="InterPro"/>
</dbReference>
<dbReference type="PANTHER" id="PTHR42933">
    <property type="entry name" value="SLR6095 PROTEIN"/>
    <property type="match status" value="1"/>
</dbReference>
<dbReference type="EMBL" id="CP025121">
    <property type="protein sequence ID" value="AYJ01490.1"/>
    <property type="molecule type" value="Genomic_DNA"/>
</dbReference>
<evidence type="ECO:0000256" key="2">
    <source>
        <dbReference type="ARBA" id="ARBA00011900"/>
    </source>
</evidence>
<dbReference type="Pfam" id="PF02384">
    <property type="entry name" value="N6_Mtase"/>
    <property type="match status" value="1"/>
</dbReference>
<dbReference type="GO" id="GO:0009007">
    <property type="term" value="F:site-specific DNA-methyltransferase (adenine-specific) activity"/>
    <property type="evidence" value="ECO:0007669"/>
    <property type="project" value="UniProtKB-EC"/>
</dbReference>
<feature type="domain" description="DNA methylase adenine-specific" evidence="8">
    <location>
        <begin position="264"/>
        <end position="491"/>
    </location>
</feature>
<dbReference type="AlphaFoldDB" id="A0A660HN67"/>
<dbReference type="GO" id="GO:0009307">
    <property type="term" value="P:DNA restriction-modification system"/>
    <property type="evidence" value="ECO:0007669"/>
    <property type="project" value="UniProtKB-KW"/>
</dbReference>
<evidence type="ECO:0000256" key="3">
    <source>
        <dbReference type="ARBA" id="ARBA00022603"/>
    </source>
</evidence>
<evidence type="ECO:0000313" key="9">
    <source>
        <dbReference type="EMBL" id="AYJ01490.1"/>
    </source>
</evidence>
<reference evidence="9 10" key="1">
    <citation type="journal article" date="2018" name="BMC Genomics">
        <title>Comparative genome analysis of jujube witches'-broom Phytoplasma, an obligate pathogen that causes jujube witches'-broom disease.</title>
        <authorList>
            <person name="Wang J."/>
            <person name="Song L."/>
            <person name="Jiao Q."/>
            <person name="Yang S."/>
            <person name="Gao R."/>
            <person name="Lu X."/>
            <person name="Zhou G."/>
        </authorList>
    </citation>
    <scope>NUCLEOTIDE SEQUENCE [LARGE SCALE GENOMIC DNA]</scope>
    <source>
        <strain evidence="9">Jwb-nky</strain>
    </source>
</reference>
<evidence type="ECO:0000313" key="10">
    <source>
        <dbReference type="Proteomes" id="UP000272462"/>
    </source>
</evidence>
<name>A0A660HN67_ZIZJU</name>
<dbReference type="OrthoDB" id="9814572at2"/>
<dbReference type="GO" id="GO:0032259">
    <property type="term" value="P:methylation"/>
    <property type="evidence" value="ECO:0007669"/>
    <property type="project" value="UniProtKB-KW"/>
</dbReference>
<dbReference type="Gene3D" id="3.90.1570.30">
    <property type="match status" value="1"/>
</dbReference>
<dbReference type="InterPro" id="IPR003356">
    <property type="entry name" value="DNA_methylase_A-5"/>
</dbReference>
<comment type="catalytic activity">
    <reaction evidence="7">
        <text>a 2'-deoxyadenosine in DNA + S-adenosyl-L-methionine = an N(6)-methyl-2'-deoxyadenosine in DNA + S-adenosyl-L-homocysteine + H(+)</text>
        <dbReference type="Rhea" id="RHEA:15197"/>
        <dbReference type="Rhea" id="RHEA-COMP:12418"/>
        <dbReference type="Rhea" id="RHEA-COMP:12419"/>
        <dbReference type="ChEBI" id="CHEBI:15378"/>
        <dbReference type="ChEBI" id="CHEBI:57856"/>
        <dbReference type="ChEBI" id="CHEBI:59789"/>
        <dbReference type="ChEBI" id="CHEBI:90615"/>
        <dbReference type="ChEBI" id="CHEBI:90616"/>
        <dbReference type="EC" id="2.1.1.72"/>
    </reaction>
</comment>
<dbReference type="Proteomes" id="UP000272462">
    <property type="component" value="Chromosome"/>
</dbReference>
<proteinExistence type="inferred from homology"/>
<dbReference type="EC" id="2.1.1.72" evidence="2"/>
<dbReference type="InterPro" id="IPR051537">
    <property type="entry name" value="DNA_Adenine_Mtase"/>
</dbReference>
<sequence length="517" mass="59892">MSIYLNNTERDVENKVIKKLESLGYITDIQNPDKDVYLQKPKYKEESKKLAGRKPDFIIYSRQNEPLAIIETKKPNSNLLNAEKQAEEYAKKLGIKLIFSYDGYRLFSKHLFFNEELQFGDTPLVDFVQKKDLEKFVDNYKINFNFGKKIQSENQFIQELKKLEDVLWATGLKKGDERFTEFCKILFLRLISEKDKINNIWTNIVNASQEDIIHIINGNLKKLNKKYQMNKYGEELKLDVKHHAKEVKYIVEKLSEIDFINTSLDVKGSAFEFFLGYRGLNDDLAQYFTPRNIIRFMCDLVELKPGEKIYDPFCGSGGILINVFEYIKKQIDKNDKKALQNLKENSIYGADINSIAYVAKMNMILVGDGHANVVQQKGGSLIHKRTNQYDIVITNIPFNMKFGNNTNNLYDISSNNGNSICVQHCLDALSKNLSSRACIIVPEQFIFHKNLKDTRKFIISSYDVKIFSLPQGVFEPYTNAKTCILYLEYQGIKGNLEFIYIDNVGFSLDKILKIQHL</sequence>
<dbReference type="SUPFAM" id="SSF53335">
    <property type="entry name" value="S-adenosyl-L-methionine-dependent methyltransferases"/>
    <property type="match status" value="1"/>
</dbReference>
<keyword evidence="6" id="KW-0680">Restriction system</keyword>
<dbReference type="InterPro" id="IPR038333">
    <property type="entry name" value="T1MK-like_N_sf"/>
</dbReference>
<evidence type="ECO:0000256" key="5">
    <source>
        <dbReference type="ARBA" id="ARBA00022691"/>
    </source>
</evidence>
<comment type="similarity">
    <text evidence="1">Belongs to the N(4)/N(6)-methyltransferase family.</text>
</comment>
<dbReference type="PANTHER" id="PTHR42933:SF4">
    <property type="entry name" value="TYPE I RESTRICTION ENZYME ECOKI METHYLASE SUBUNIT"/>
    <property type="match status" value="1"/>
</dbReference>
<evidence type="ECO:0000259" key="8">
    <source>
        <dbReference type="Pfam" id="PF02384"/>
    </source>
</evidence>